<protein>
    <submittedName>
        <fullName evidence="1">Uncharacterized protein</fullName>
    </submittedName>
</protein>
<gene>
    <name evidence="1" type="ORF">KHB02_09105</name>
</gene>
<proteinExistence type="predicted"/>
<accession>A0A942SXF9</accession>
<sequence length="97" mass="10383">MAGTIKLDLDLIGDLASDLSRLHGDFEHVASSAADYKTGVGSMTITSAIDEFAGNWDIRRGRLQESIKAVAEMAESAHDGFTQTEVELANKILGKDS</sequence>
<comment type="caution">
    <text evidence="1">The sequence shown here is derived from an EMBL/GenBank/DDBJ whole genome shotgun (WGS) entry which is preliminary data.</text>
</comment>
<name>A0A942SXF9_9BACI</name>
<dbReference type="EMBL" id="JAGYPE010000002">
    <property type="protein sequence ID" value="MBS4181541.1"/>
    <property type="molecule type" value="Genomic_DNA"/>
</dbReference>
<evidence type="ECO:0000313" key="1">
    <source>
        <dbReference type="EMBL" id="MBS4181541.1"/>
    </source>
</evidence>
<organism evidence="1">
    <name type="scientific">Neobacillus citreus</name>
    <dbReference type="NCBI Taxonomy" id="2833578"/>
    <lineage>
        <taxon>Bacteria</taxon>
        <taxon>Bacillati</taxon>
        <taxon>Bacillota</taxon>
        <taxon>Bacilli</taxon>
        <taxon>Bacillales</taxon>
        <taxon>Bacillaceae</taxon>
        <taxon>Neobacillus</taxon>
    </lineage>
</organism>
<reference evidence="1" key="1">
    <citation type="submission" date="2021-05" db="EMBL/GenBank/DDBJ databases">
        <title>Novel Bacillus species.</title>
        <authorList>
            <person name="Liu G."/>
        </authorList>
    </citation>
    <scope>NUCLEOTIDE SEQUENCE</scope>
    <source>
        <strain evidence="1">FJAT-50051</strain>
    </source>
</reference>
<dbReference type="AlphaFoldDB" id="A0A942SXF9"/>